<dbReference type="InterPro" id="IPR008969">
    <property type="entry name" value="CarboxyPept-like_regulatory"/>
</dbReference>
<dbReference type="NCBIfam" id="TIGR04057">
    <property type="entry name" value="SusC_RagA_signa"/>
    <property type="match status" value="1"/>
</dbReference>
<dbReference type="EMBL" id="FWYB01000001">
    <property type="protein sequence ID" value="SMC57372.1"/>
    <property type="molecule type" value="Genomic_DNA"/>
</dbReference>
<dbReference type="InterPro" id="IPR036942">
    <property type="entry name" value="Beta-barrel_TonB_sf"/>
</dbReference>
<evidence type="ECO:0000256" key="4">
    <source>
        <dbReference type="ARBA" id="ARBA00022692"/>
    </source>
</evidence>
<feature type="domain" description="Secretin/TonB short N-terminal" evidence="8">
    <location>
        <begin position="86"/>
        <end position="137"/>
    </location>
</feature>
<evidence type="ECO:0000256" key="1">
    <source>
        <dbReference type="ARBA" id="ARBA00004571"/>
    </source>
</evidence>
<dbReference type="SUPFAM" id="SSF49464">
    <property type="entry name" value="Carboxypeptidase regulatory domain-like"/>
    <property type="match status" value="1"/>
</dbReference>
<name>A0A1W2AA68_9SPHI</name>
<evidence type="ECO:0000259" key="8">
    <source>
        <dbReference type="SMART" id="SM00965"/>
    </source>
</evidence>
<evidence type="ECO:0000256" key="5">
    <source>
        <dbReference type="ARBA" id="ARBA00023136"/>
    </source>
</evidence>
<sequence>MNLNAFYLGMPRQWLPPKSLIMNSAFRLISDTDKRKLFMRVKLIIVLMTSCLLQVGAAGFAQTITLSAKNTSLEQVMKKIKLQSGLAVLYGSDLLDQAKVVNVNFKNVQLTAALDEIFKGQSLAYEIHEKTIVITRKKPSYIDRILAAFNAIDIKGHVTNVQNYSLASVNVSIKGSKKSTVTGQKGEFSLNVPNEGVTLVFSCVGYVTRELPAKGNMQVILEVETNKLNEMVVVGYGSVRRKDLTGSVASVDVSEFKNVPFATIDQALTGKAAGVQVVQADGSPGGAAKIRIRGGTSLLGGNDPLYIIDGVQMQVQNRYLKSAAEIVSPVENFGGAYAGDNPANTVSGSFARGLNSLGGLNINDIESIDILKDASATAIYGSKAANGVVIINTKKGKLNQKPVFEANYYTGVSKPIKEKLLNRDQYIMIIKEAAKNLNDVRAALNDPVTYPPDPVATDILTNPDFMGTANTDWLDLVLRNGVNTNADISVRGGGAGSRYYTSLSYNKNNGVVLGTDFSRIAGKINLDNEITSRLRINTNLDYGVTTNNISNGVYTQALFAPPTINPYNADGSPRIIVASDNGTMDFEGFQNPLLLLKGVNRANTLSLIGSLALEYDILKDLKFRSTVSANYNNYRQNNYVPSTVLISDQKGGGLPGSSNNGIATQAQSQHTDIFYENTITWNKQFNENNRLSLLAGTSWQITKSNSFSASGQGFPDDEYLNNLSSAALTLPATGVSGQNSLLSFYLRANYSLFEKYLFTFTGRSDASSKFPKKNRVGYFPSGGVGWRISQENFLKDVKWIDEIKLRASAGYTGTQNIADNLFYTLYSPVSYNGLNGLVPSQLGNEGLKWESTLQKDAGIDFQFFNSRLSGGIGYYEKSTTGVLFPTTVDRTSGFSGVTANIADIRNRGLEVTLRAEFIRNKNVQWSGTFNISGNRSKVLALSNDFADPSNPKVYRYGNTVLKVGEPLGLLYGNVFEGLFRTQQEVDDFKDKYPNYMSLMYSLGVGDARYALDPTKNPNFIFNKTDIIGHAEPKYYGGYTNSITYKDFSLIALATFSYGGDIFYLADIQNQNTLLRTNKGVKILERWTPENPNTNRPRLILGESDFTTAESASNNVYDASYIKLKSVTLNYQFPKVLMDKLKLTNASVYVSATNLFTITNYPGADPEVSNDPYSLIGGYSDSGSYPTVRQLSLGLRFGF</sequence>
<dbReference type="STRING" id="475255.SAMN04488101_101338"/>
<keyword evidence="6 7" id="KW-0998">Cell outer membrane</keyword>
<dbReference type="SMART" id="SM00965">
    <property type="entry name" value="STN"/>
    <property type="match status" value="1"/>
</dbReference>
<dbReference type="Pfam" id="PF07660">
    <property type="entry name" value="STN"/>
    <property type="match status" value="1"/>
</dbReference>
<dbReference type="Gene3D" id="2.170.130.10">
    <property type="entry name" value="TonB-dependent receptor, plug domain"/>
    <property type="match status" value="1"/>
</dbReference>
<organism evidence="9 10">
    <name type="scientific">Pedobacter nyackensis</name>
    <dbReference type="NCBI Taxonomy" id="475255"/>
    <lineage>
        <taxon>Bacteria</taxon>
        <taxon>Pseudomonadati</taxon>
        <taxon>Bacteroidota</taxon>
        <taxon>Sphingobacteriia</taxon>
        <taxon>Sphingobacteriales</taxon>
        <taxon>Sphingobacteriaceae</taxon>
        <taxon>Pedobacter</taxon>
    </lineage>
</organism>
<dbReference type="InterPro" id="IPR012910">
    <property type="entry name" value="Plug_dom"/>
</dbReference>
<evidence type="ECO:0000256" key="3">
    <source>
        <dbReference type="ARBA" id="ARBA00022452"/>
    </source>
</evidence>
<dbReference type="Gene3D" id="2.60.40.1120">
    <property type="entry name" value="Carboxypeptidase-like, regulatory domain"/>
    <property type="match status" value="1"/>
</dbReference>
<dbReference type="AlphaFoldDB" id="A0A1W2AA68"/>
<dbReference type="PROSITE" id="PS52016">
    <property type="entry name" value="TONB_DEPENDENT_REC_3"/>
    <property type="match status" value="1"/>
</dbReference>
<dbReference type="Proteomes" id="UP000192678">
    <property type="component" value="Unassembled WGS sequence"/>
</dbReference>
<keyword evidence="2 7" id="KW-0813">Transport</keyword>
<dbReference type="Gene3D" id="3.55.50.30">
    <property type="match status" value="1"/>
</dbReference>
<evidence type="ECO:0000313" key="9">
    <source>
        <dbReference type="EMBL" id="SMC57372.1"/>
    </source>
</evidence>
<dbReference type="GO" id="GO:0009279">
    <property type="term" value="C:cell outer membrane"/>
    <property type="evidence" value="ECO:0007669"/>
    <property type="project" value="UniProtKB-SubCell"/>
</dbReference>
<evidence type="ECO:0000256" key="6">
    <source>
        <dbReference type="ARBA" id="ARBA00023237"/>
    </source>
</evidence>
<reference evidence="9 10" key="1">
    <citation type="submission" date="2017-04" db="EMBL/GenBank/DDBJ databases">
        <authorList>
            <person name="Afonso C.L."/>
            <person name="Miller P.J."/>
            <person name="Scott M.A."/>
            <person name="Spackman E."/>
            <person name="Goraichik I."/>
            <person name="Dimitrov K.M."/>
            <person name="Suarez D.L."/>
            <person name="Swayne D.E."/>
        </authorList>
    </citation>
    <scope>NUCLEOTIDE SEQUENCE [LARGE SCALE GENOMIC DNA]</scope>
    <source>
        <strain evidence="9 10">DSM 19625</strain>
    </source>
</reference>
<dbReference type="SUPFAM" id="SSF56935">
    <property type="entry name" value="Porins"/>
    <property type="match status" value="1"/>
</dbReference>
<dbReference type="NCBIfam" id="TIGR04056">
    <property type="entry name" value="OMP_RagA_SusC"/>
    <property type="match status" value="1"/>
</dbReference>
<gene>
    <name evidence="9" type="ORF">SAMN04488101_101338</name>
</gene>
<accession>A0A1W2AA68</accession>
<evidence type="ECO:0000313" key="10">
    <source>
        <dbReference type="Proteomes" id="UP000192678"/>
    </source>
</evidence>
<comment type="similarity">
    <text evidence="7">Belongs to the TonB-dependent receptor family.</text>
</comment>
<dbReference type="InterPro" id="IPR039426">
    <property type="entry name" value="TonB-dep_rcpt-like"/>
</dbReference>
<dbReference type="InterPro" id="IPR023996">
    <property type="entry name" value="TonB-dep_OMP_SusC/RagA"/>
</dbReference>
<dbReference type="Pfam" id="PF07715">
    <property type="entry name" value="Plug"/>
    <property type="match status" value="1"/>
</dbReference>
<evidence type="ECO:0000256" key="2">
    <source>
        <dbReference type="ARBA" id="ARBA00022448"/>
    </source>
</evidence>
<dbReference type="InterPro" id="IPR011662">
    <property type="entry name" value="Secretin/TonB_short_N"/>
</dbReference>
<dbReference type="Gene3D" id="2.40.170.20">
    <property type="entry name" value="TonB-dependent receptor, beta-barrel domain"/>
    <property type="match status" value="1"/>
</dbReference>
<protein>
    <submittedName>
        <fullName evidence="9">TonB-linked outer membrane protein, SusC/RagA family</fullName>
    </submittedName>
</protein>
<evidence type="ECO:0000256" key="7">
    <source>
        <dbReference type="PROSITE-ProRule" id="PRU01360"/>
    </source>
</evidence>
<dbReference type="Pfam" id="PF13715">
    <property type="entry name" value="CarbopepD_reg_2"/>
    <property type="match status" value="1"/>
</dbReference>
<keyword evidence="3 7" id="KW-1134">Transmembrane beta strand</keyword>
<keyword evidence="4 7" id="KW-0812">Transmembrane</keyword>
<dbReference type="InterPro" id="IPR023997">
    <property type="entry name" value="TonB-dep_OMP_SusC/RagA_CS"/>
</dbReference>
<comment type="subcellular location">
    <subcellularLocation>
        <location evidence="1 7">Cell outer membrane</location>
        <topology evidence="1 7">Multi-pass membrane protein</topology>
    </subcellularLocation>
</comment>
<dbReference type="InterPro" id="IPR037066">
    <property type="entry name" value="Plug_dom_sf"/>
</dbReference>
<proteinExistence type="inferred from homology"/>
<keyword evidence="5 7" id="KW-0472">Membrane</keyword>
<keyword evidence="10" id="KW-1185">Reference proteome</keyword>